<organism evidence="2">
    <name type="scientific">Eubacterium limosum</name>
    <dbReference type="NCBI Taxonomy" id="1736"/>
    <lineage>
        <taxon>Bacteria</taxon>
        <taxon>Bacillati</taxon>
        <taxon>Bacillota</taxon>
        <taxon>Clostridia</taxon>
        <taxon>Eubacteriales</taxon>
        <taxon>Eubacteriaceae</taxon>
        <taxon>Eubacterium</taxon>
    </lineage>
</organism>
<dbReference type="InterPro" id="IPR001387">
    <property type="entry name" value="Cro/C1-type_HTH"/>
</dbReference>
<evidence type="ECO:0000259" key="1">
    <source>
        <dbReference type="PROSITE" id="PS50943"/>
    </source>
</evidence>
<accession>A0A6N3E413</accession>
<sequence length="119" mass="13642">MQELDHKAIGLRIRKQRTFLNMSRDQLARKIGITPTFLADIELGTKGFSLKSLNYFCSTLKMSSDAILYGPREYMGTKYSAILELLERCPKDKGKYAEEILTLFLLSHDPVEEVPRAQK</sequence>
<evidence type="ECO:0000313" key="2">
    <source>
        <dbReference type="EMBL" id="VYU33471.1"/>
    </source>
</evidence>
<dbReference type="InterPro" id="IPR010982">
    <property type="entry name" value="Lambda_DNA-bd_dom_sf"/>
</dbReference>
<dbReference type="SUPFAM" id="SSF47413">
    <property type="entry name" value="lambda repressor-like DNA-binding domains"/>
    <property type="match status" value="1"/>
</dbReference>
<reference evidence="2" key="1">
    <citation type="submission" date="2019-11" db="EMBL/GenBank/DDBJ databases">
        <authorList>
            <person name="Feng L."/>
        </authorList>
    </citation>
    <scope>NUCLEOTIDE SEQUENCE</scope>
    <source>
        <strain evidence="2">ElimosumLFYP34</strain>
    </source>
</reference>
<feature type="domain" description="HTH cro/C1-type" evidence="1">
    <location>
        <begin position="13"/>
        <end position="67"/>
    </location>
</feature>
<dbReference type="AlphaFoldDB" id="A0A6N3E413"/>
<dbReference type="GO" id="GO:0003677">
    <property type="term" value="F:DNA binding"/>
    <property type="evidence" value="ECO:0007669"/>
    <property type="project" value="InterPro"/>
</dbReference>
<dbReference type="SMART" id="SM00530">
    <property type="entry name" value="HTH_XRE"/>
    <property type="match status" value="1"/>
</dbReference>
<name>A0A6N3E413_EUBLI</name>
<dbReference type="CDD" id="cd00093">
    <property type="entry name" value="HTH_XRE"/>
    <property type="match status" value="1"/>
</dbReference>
<dbReference type="PROSITE" id="PS50943">
    <property type="entry name" value="HTH_CROC1"/>
    <property type="match status" value="1"/>
</dbReference>
<dbReference type="EMBL" id="CACRTR010000009">
    <property type="protein sequence ID" value="VYU33471.1"/>
    <property type="molecule type" value="Genomic_DNA"/>
</dbReference>
<proteinExistence type="predicted"/>
<gene>
    <name evidence="2" type="ORF">ELLFYP34_03278</name>
</gene>
<protein>
    <submittedName>
        <fullName evidence="2">Anaerobic benzoate catabolism transcriptional regulator</fullName>
    </submittedName>
</protein>
<dbReference type="Pfam" id="PF01381">
    <property type="entry name" value="HTH_3"/>
    <property type="match status" value="1"/>
</dbReference>
<dbReference type="Gene3D" id="1.10.260.40">
    <property type="entry name" value="lambda repressor-like DNA-binding domains"/>
    <property type="match status" value="1"/>
</dbReference>